<name>A0A1A9QCS1_9MOLU</name>
<evidence type="ECO:0000313" key="1">
    <source>
        <dbReference type="EMBL" id="OAL09755.1"/>
    </source>
</evidence>
<reference evidence="2" key="1">
    <citation type="submission" date="2016-04" db="EMBL/GenBank/DDBJ databases">
        <authorList>
            <person name="Quiroz-Castaneda R.E."/>
            <person name="Martinez-Ocampo F."/>
        </authorList>
    </citation>
    <scope>NUCLEOTIDE SEQUENCE [LARGE SCALE GENOMIC DNA]</scope>
    <source>
        <strain evidence="2">INIFAP01</strain>
    </source>
</reference>
<dbReference type="STRING" id="432608.A6V39_05320"/>
<organism evidence="1 2">
    <name type="scientific">Candidatus Mycoplasma haematobovis</name>
    <dbReference type="NCBI Taxonomy" id="432608"/>
    <lineage>
        <taxon>Bacteria</taxon>
        <taxon>Bacillati</taxon>
        <taxon>Mycoplasmatota</taxon>
        <taxon>Mollicutes</taxon>
        <taxon>Mycoplasmataceae</taxon>
        <taxon>Mycoplasma</taxon>
    </lineage>
</organism>
<proteinExistence type="predicted"/>
<keyword evidence="2" id="KW-1185">Reference proteome</keyword>
<protein>
    <submittedName>
        <fullName evidence="1">Uncharacterized protein</fullName>
    </submittedName>
</protein>
<dbReference type="EMBL" id="LWUJ01000015">
    <property type="protein sequence ID" value="OAL09755.1"/>
    <property type="molecule type" value="Genomic_DNA"/>
</dbReference>
<gene>
    <name evidence="1" type="ORF">A6V39_05320</name>
</gene>
<evidence type="ECO:0000313" key="2">
    <source>
        <dbReference type="Proteomes" id="UP000077623"/>
    </source>
</evidence>
<dbReference type="Proteomes" id="UP000077623">
    <property type="component" value="Unassembled WGS sequence"/>
</dbReference>
<dbReference type="AlphaFoldDB" id="A0A1A9QCS1"/>
<sequence length="117" mass="13450">MKFWKTTKKIKKLKLSTINNRNLLSFLLNIKIINWRSVTCASVYIAVSATAITLSALNQSPSIAIHEKKVEIIPVKPFVAPDKVAQKTVNEFDAYNNCRNRWLPSYCRKFGNGKYTW</sequence>
<accession>A0A1A9QCS1</accession>
<comment type="caution">
    <text evidence="1">The sequence shown here is derived from an EMBL/GenBank/DDBJ whole genome shotgun (WGS) entry which is preliminary data.</text>
</comment>